<dbReference type="HAMAP" id="MF_01384">
    <property type="entry name" value="UreD"/>
    <property type="match status" value="1"/>
</dbReference>
<proteinExistence type="inferred from homology"/>
<comment type="function">
    <text evidence="3">Required for maturation of urease via the functional incorporation of the urease nickel metallocenter.</text>
</comment>
<comment type="similarity">
    <text evidence="1 3">Belongs to the UreD family.</text>
</comment>
<reference evidence="5" key="1">
    <citation type="journal article" date="2019" name="Int. J. Syst. Evol. Microbiol.">
        <title>The Global Catalogue of Microorganisms (GCM) 10K type strain sequencing project: providing services to taxonomists for standard genome sequencing and annotation.</title>
        <authorList>
            <consortium name="The Broad Institute Genomics Platform"/>
            <consortium name="The Broad Institute Genome Sequencing Center for Infectious Disease"/>
            <person name="Wu L."/>
            <person name="Ma J."/>
        </authorList>
    </citation>
    <scope>NUCLEOTIDE SEQUENCE [LARGE SCALE GENOMIC DNA]</scope>
    <source>
        <strain evidence="5">CCUG 66188</strain>
    </source>
</reference>
<keyword evidence="5" id="KW-1185">Reference proteome</keyword>
<dbReference type="Proteomes" id="UP001596353">
    <property type="component" value="Unassembled WGS sequence"/>
</dbReference>
<sequence>MSLQPRTRGAGSIAVRAAAQGETRLANLRQSGAMKLVLPRVFRPDIEAVIVNTAGGVTGGDRLQLEAVAGAGACLTLSTQAAERIYRAQPGEVGCVDTRLEVAAGARINWLPQETILFDHAALNRRLTVDLAAEAGFLMVETLVFGRAAMGEVLHEVHLRDRIRINRAGAPLYLDGIALAGDVQRHLARPAIAGAPGRWRRWFLWALRPRRSCGPCAPCCPRRRRPACCRAGCWWPVCWHRTVSSCAAP</sequence>
<name>A0ABW2B344_9RHOB</name>
<evidence type="ECO:0000256" key="2">
    <source>
        <dbReference type="ARBA" id="ARBA00023186"/>
    </source>
</evidence>
<gene>
    <name evidence="3" type="primary">ureD</name>
    <name evidence="4" type="ORF">ACFQFQ_11515</name>
</gene>
<dbReference type="Pfam" id="PF01774">
    <property type="entry name" value="UreD"/>
    <property type="match status" value="1"/>
</dbReference>
<protein>
    <recommendedName>
        <fullName evidence="3">Urease accessory protein UreD</fullName>
    </recommendedName>
</protein>
<keyword evidence="2 3" id="KW-0143">Chaperone</keyword>
<comment type="subunit">
    <text evidence="3">UreD, UreF and UreG form a complex that acts as a GTP-hydrolysis-dependent molecular chaperone, activating the urease apoprotein by helping to assemble the nickel containing metallocenter of UreC. The UreE protein probably delivers the nickel.</text>
</comment>
<keyword evidence="3" id="KW-0963">Cytoplasm</keyword>
<evidence type="ECO:0000313" key="4">
    <source>
        <dbReference type="EMBL" id="MFC6759977.1"/>
    </source>
</evidence>
<accession>A0ABW2B344</accession>
<comment type="subcellular location">
    <subcellularLocation>
        <location evidence="3">Cytoplasm</location>
    </subcellularLocation>
</comment>
<organism evidence="4 5">
    <name type="scientific">Sulfitobacter porphyrae</name>
    <dbReference type="NCBI Taxonomy" id="1246864"/>
    <lineage>
        <taxon>Bacteria</taxon>
        <taxon>Pseudomonadati</taxon>
        <taxon>Pseudomonadota</taxon>
        <taxon>Alphaproteobacteria</taxon>
        <taxon>Rhodobacterales</taxon>
        <taxon>Roseobacteraceae</taxon>
        <taxon>Sulfitobacter</taxon>
    </lineage>
</organism>
<evidence type="ECO:0000256" key="1">
    <source>
        <dbReference type="ARBA" id="ARBA00007177"/>
    </source>
</evidence>
<evidence type="ECO:0000313" key="5">
    <source>
        <dbReference type="Proteomes" id="UP001596353"/>
    </source>
</evidence>
<comment type="caution">
    <text evidence="4">The sequence shown here is derived from an EMBL/GenBank/DDBJ whole genome shotgun (WGS) entry which is preliminary data.</text>
</comment>
<dbReference type="PANTHER" id="PTHR33643">
    <property type="entry name" value="UREASE ACCESSORY PROTEIN D"/>
    <property type="match status" value="1"/>
</dbReference>
<keyword evidence="3" id="KW-0996">Nickel insertion</keyword>
<evidence type="ECO:0000256" key="3">
    <source>
        <dbReference type="HAMAP-Rule" id="MF_01384"/>
    </source>
</evidence>
<dbReference type="PANTHER" id="PTHR33643:SF1">
    <property type="entry name" value="UREASE ACCESSORY PROTEIN D"/>
    <property type="match status" value="1"/>
</dbReference>
<dbReference type="InterPro" id="IPR002669">
    <property type="entry name" value="UreD"/>
</dbReference>
<dbReference type="EMBL" id="JBHSWG010000001">
    <property type="protein sequence ID" value="MFC6759977.1"/>
    <property type="molecule type" value="Genomic_DNA"/>
</dbReference>